<accession>A0A1V0TSY9</accession>
<dbReference type="EMBL" id="CP020569">
    <property type="protein sequence ID" value="ARF56066.1"/>
    <property type="molecule type" value="Genomic_DNA"/>
</dbReference>
<evidence type="ECO:0000313" key="3">
    <source>
        <dbReference type="Proteomes" id="UP000192726"/>
    </source>
</evidence>
<organism evidence="2 3">
    <name type="scientific">Streptomyces gilvosporeus</name>
    <dbReference type="NCBI Taxonomy" id="553510"/>
    <lineage>
        <taxon>Bacteria</taxon>
        <taxon>Bacillati</taxon>
        <taxon>Actinomycetota</taxon>
        <taxon>Actinomycetes</taxon>
        <taxon>Kitasatosporales</taxon>
        <taxon>Streptomycetaceae</taxon>
        <taxon>Streptomyces</taxon>
    </lineage>
</organism>
<dbReference type="KEGG" id="sgv:B1H19_19395"/>
<dbReference type="Proteomes" id="UP000192726">
    <property type="component" value="Chromosome"/>
</dbReference>
<dbReference type="Pfam" id="PF25232">
    <property type="entry name" value="DUF7848"/>
    <property type="match status" value="1"/>
</dbReference>
<dbReference type="AlphaFoldDB" id="A0A1V0TSY9"/>
<sequence length="80" mass="8680">MTAAKSVWRFADWTLSVDTSGSGPIYAQECMTCGDESGAADESEGPDVWCLRHAGRTGHTGFRCVVTTFFRASLAGESRW</sequence>
<proteinExistence type="predicted"/>
<evidence type="ECO:0000259" key="1">
    <source>
        <dbReference type="Pfam" id="PF25232"/>
    </source>
</evidence>
<name>A0A1V0TSY9_9ACTN</name>
<dbReference type="STRING" id="553510.B1H19_19395"/>
<protein>
    <recommendedName>
        <fullName evidence="1">DUF7848 domain-containing protein</fullName>
    </recommendedName>
</protein>
<gene>
    <name evidence="2" type="ORF">B1H19_19395</name>
</gene>
<evidence type="ECO:0000313" key="2">
    <source>
        <dbReference type="EMBL" id="ARF56066.1"/>
    </source>
</evidence>
<keyword evidence="3" id="KW-1185">Reference proteome</keyword>
<reference evidence="2 3" key="1">
    <citation type="submission" date="2017-04" db="EMBL/GenBank/DDBJ databases">
        <title>Complete Genome Sequence of Streptomyces gilvosporeus F607, a Capable Producer of Natamycin.</title>
        <authorList>
            <person name="Zong G."/>
            <person name="Zhong C."/>
            <person name="Fu J."/>
            <person name="Qin R."/>
            <person name="Cao G."/>
        </authorList>
    </citation>
    <scope>NUCLEOTIDE SEQUENCE [LARGE SCALE GENOMIC DNA]</scope>
    <source>
        <strain evidence="2 3">F607</strain>
    </source>
</reference>
<feature type="domain" description="DUF7848" evidence="1">
    <location>
        <begin position="1"/>
        <end position="75"/>
    </location>
</feature>
<dbReference type="InterPro" id="IPR057170">
    <property type="entry name" value="DUF7848"/>
</dbReference>